<comment type="subunit">
    <text evidence="1">Interacts transiently with the RNA polymerase catalytic core formed by RpoA, RpoB, RpoC and RpoZ (2 alpha, 1 beta, 1 beta' and 1 omega subunit) to form the RNA polymerase holoenzyme that can initiate transcription.</text>
</comment>
<organism evidence="5 6">
    <name type="scientific">Azospirillum oleiclasticum</name>
    <dbReference type="NCBI Taxonomy" id="2735135"/>
    <lineage>
        <taxon>Bacteria</taxon>
        <taxon>Pseudomonadati</taxon>
        <taxon>Pseudomonadota</taxon>
        <taxon>Alphaproteobacteria</taxon>
        <taxon>Rhodospirillales</taxon>
        <taxon>Azospirillaceae</taxon>
        <taxon>Azospirillum</taxon>
    </lineage>
</organism>
<feature type="region of interest" description="Disordered" evidence="2">
    <location>
        <begin position="132"/>
        <end position="179"/>
    </location>
</feature>
<dbReference type="InterPro" id="IPR036388">
    <property type="entry name" value="WH-like_DNA-bd_sf"/>
</dbReference>
<feature type="domain" description="RNA polymerase sigma factor 70 region 4 type 2" evidence="4">
    <location>
        <begin position="285"/>
        <end position="335"/>
    </location>
</feature>
<sequence>MGSERGGGAPPAPPRGGSFHDRTSRRLRRRPRRLPPLLRGGKIHQGKRAGVQPDRAGEAARLADQRLRLLHPHAHQRRPRRRGDRGAAASGRRLVGILALHPARAGGAGLDRIPDPDRGDARPRRRVRCAEGGVHGAGDRVADPADHHHQHVEPHRRRLPQAAPGELGEDGGGGVTAPVDTDAALFEERRRPLLRLAYRMLGSVAEAEDMVQEAWLRWQSADRAAVGEPAAFLTTVVTRLCLDQLKSARVRRETYVGAWLPEPLVESMTTEAADDDGLAGDLSVALMLTLERLSPLERAAFLLHDVFDLDFDAVARALGRNNATCRKLAARAREHVRASPARYPASPDQGEALTRAFLAATHQGDIATLQGLLAADAVLVADGGGKRPAVLNPLRGADRIARFFAGLARKHADAVPAAATLVRINGMPGFVFTAADGLPQTTALEIDGDRIAAVYIMRNPDKLGHVRAG</sequence>
<dbReference type="SUPFAM" id="SSF88659">
    <property type="entry name" value="Sigma3 and sigma4 domains of RNA polymerase sigma factors"/>
    <property type="match status" value="1"/>
</dbReference>
<reference evidence="5 6" key="1">
    <citation type="submission" date="2020-05" db="EMBL/GenBank/DDBJ databases">
        <title>Azospirillum oleiclasticum sp. nov, a nitrogen-fixing and heavy crude oil-emulsifying bacterium isolated from the crude oil of Yumen Oilfield.</title>
        <authorList>
            <person name="Wu D."/>
            <person name="Cai M."/>
            <person name="Zhang X."/>
        </authorList>
    </citation>
    <scope>NUCLEOTIDE SEQUENCE [LARGE SCALE GENOMIC DNA]</scope>
    <source>
        <strain evidence="5 6">ROY-1-1-2</strain>
    </source>
</reference>
<evidence type="ECO:0000256" key="2">
    <source>
        <dbReference type="SAM" id="MobiDB-lite"/>
    </source>
</evidence>
<dbReference type="InterPro" id="IPR013249">
    <property type="entry name" value="RNA_pol_sigma70_r4_t2"/>
</dbReference>
<dbReference type="PANTHER" id="PTHR30173">
    <property type="entry name" value="SIGMA 19 FACTOR"/>
    <property type="match status" value="1"/>
</dbReference>
<dbReference type="InterPro" id="IPR013325">
    <property type="entry name" value="RNA_pol_sigma_r2"/>
</dbReference>
<dbReference type="InterPro" id="IPR013324">
    <property type="entry name" value="RNA_pol_sigma_r3/r4-like"/>
</dbReference>
<dbReference type="NCBIfam" id="NF007214">
    <property type="entry name" value="PRK09636.1"/>
    <property type="match status" value="1"/>
</dbReference>
<gene>
    <name evidence="5" type="ORF">HND93_31465</name>
</gene>
<feature type="compositionally biased region" description="Basic and acidic residues" evidence="2">
    <location>
        <begin position="137"/>
        <end position="153"/>
    </location>
</feature>
<dbReference type="EMBL" id="JABFDB010000038">
    <property type="protein sequence ID" value="NYZ24248.1"/>
    <property type="molecule type" value="Genomic_DNA"/>
</dbReference>
<evidence type="ECO:0000313" key="5">
    <source>
        <dbReference type="EMBL" id="NYZ24248.1"/>
    </source>
</evidence>
<dbReference type="InterPro" id="IPR014284">
    <property type="entry name" value="RNA_pol_sigma-70_dom"/>
</dbReference>
<feature type="domain" description="RNA polymerase sigma-70 region 2" evidence="3">
    <location>
        <begin position="185"/>
        <end position="249"/>
    </location>
</feature>
<accession>A0ABX2TM01</accession>
<protein>
    <submittedName>
        <fullName evidence="5">Sigma-70 family RNA polymerase sigma factor</fullName>
    </submittedName>
</protein>
<dbReference type="SUPFAM" id="SSF54427">
    <property type="entry name" value="NTF2-like"/>
    <property type="match status" value="1"/>
</dbReference>
<feature type="compositionally biased region" description="Basic and acidic residues" evidence="2">
    <location>
        <begin position="112"/>
        <end position="122"/>
    </location>
</feature>
<dbReference type="Gene3D" id="1.10.1740.10">
    <property type="match status" value="1"/>
</dbReference>
<dbReference type="Gene3D" id="3.10.450.50">
    <property type="match status" value="1"/>
</dbReference>
<dbReference type="NCBIfam" id="TIGR02957">
    <property type="entry name" value="SigX4"/>
    <property type="match status" value="1"/>
</dbReference>
<feature type="region of interest" description="Disordered" evidence="2">
    <location>
        <begin position="1"/>
        <end position="56"/>
    </location>
</feature>
<dbReference type="Proteomes" id="UP000584642">
    <property type="component" value="Unassembled WGS sequence"/>
</dbReference>
<dbReference type="NCBIfam" id="TIGR02937">
    <property type="entry name" value="sigma70-ECF"/>
    <property type="match status" value="1"/>
</dbReference>
<evidence type="ECO:0000259" key="4">
    <source>
        <dbReference type="Pfam" id="PF08281"/>
    </source>
</evidence>
<evidence type="ECO:0000259" key="3">
    <source>
        <dbReference type="Pfam" id="PF04542"/>
    </source>
</evidence>
<dbReference type="InterPro" id="IPR032710">
    <property type="entry name" value="NTF2-like_dom_sf"/>
</dbReference>
<feature type="region of interest" description="Disordered" evidence="2">
    <location>
        <begin position="106"/>
        <end position="125"/>
    </location>
</feature>
<keyword evidence="6" id="KW-1185">Reference proteome</keyword>
<dbReference type="Pfam" id="PF04542">
    <property type="entry name" value="Sigma70_r2"/>
    <property type="match status" value="1"/>
</dbReference>
<name>A0ABX2TM01_9PROT</name>
<dbReference type="InterPro" id="IPR014303">
    <property type="entry name" value="RNA_pol_sigma-70_ECF"/>
</dbReference>
<comment type="caution">
    <text evidence="5">The sequence shown here is derived from an EMBL/GenBank/DDBJ whole genome shotgun (WGS) entry which is preliminary data.</text>
</comment>
<evidence type="ECO:0000256" key="1">
    <source>
        <dbReference type="ARBA" id="ARBA00011344"/>
    </source>
</evidence>
<dbReference type="SUPFAM" id="SSF88946">
    <property type="entry name" value="Sigma2 domain of RNA polymerase sigma factors"/>
    <property type="match status" value="1"/>
</dbReference>
<dbReference type="InterPro" id="IPR007627">
    <property type="entry name" value="RNA_pol_sigma70_r2"/>
</dbReference>
<dbReference type="InterPro" id="IPR052704">
    <property type="entry name" value="ECF_Sigma-70_Domain"/>
</dbReference>
<proteinExistence type="predicted"/>
<dbReference type="PANTHER" id="PTHR30173:SF36">
    <property type="entry name" value="ECF RNA POLYMERASE SIGMA FACTOR SIGJ"/>
    <property type="match status" value="1"/>
</dbReference>
<dbReference type="Gene3D" id="1.10.10.10">
    <property type="entry name" value="Winged helix-like DNA-binding domain superfamily/Winged helix DNA-binding domain"/>
    <property type="match status" value="1"/>
</dbReference>
<dbReference type="Pfam" id="PF08281">
    <property type="entry name" value="Sigma70_r4_2"/>
    <property type="match status" value="1"/>
</dbReference>
<evidence type="ECO:0000313" key="6">
    <source>
        <dbReference type="Proteomes" id="UP000584642"/>
    </source>
</evidence>